<evidence type="ECO:0000313" key="1">
    <source>
        <dbReference type="EMBL" id="MPC55060.1"/>
    </source>
</evidence>
<comment type="caution">
    <text evidence="1">The sequence shown here is derived from an EMBL/GenBank/DDBJ whole genome shotgun (WGS) entry which is preliminary data.</text>
</comment>
<keyword evidence="2" id="KW-1185">Reference proteome</keyword>
<name>A0A5B7G4H2_PORTR</name>
<evidence type="ECO:0000313" key="2">
    <source>
        <dbReference type="Proteomes" id="UP000324222"/>
    </source>
</evidence>
<organism evidence="1 2">
    <name type="scientific">Portunus trituberculatus</name>
    <name type="common">Swimming crab</name>
    <name type="synonym">Neptunus trituberculatus</name>
    <dbReference type="NCBI Taxonomy" id="210409"/>
    <lineage>
        <taxon>Eukaryota</taxon>
        <taxon>Metazoa</taxon>
        <taxon>Ecdysozoa</taxon>
        <taxon>Arthropoda</taxon>
        <taxon>Crustacea</taxon>
        <taxon>Multicrustacea</taxon>
        <taxon>Malacostraca</taxon>
        <taxon>Eumalacostraca</taxon>
        <taxon>Eucarida</taxon>
        <taxon>Decapoda</taxon>
        <taxon>Pleocyemata</taxon>
        <taxon>Brachyura</taxon>
        <taxon>Eubrachyura</taxon>
        <taxon>Portunoidea</taxon>
        <taxon>Portunidae</taxon>
        <taxon>Portuninae</taxon>
        <taxon>Portunus</taxon>
    </lineage>
</organism>
<sequence length="100" mass="11230">MTLVAKSVIHIDRLLQSMVFVPTRHTVLYITPPIHQFSLHYQYRLPYSTLLQSPSFLPYLLCSVPSRWFPLSLSAPSLSAKVSLALQAPQGLKPTRPCAP</sequence>
<proteinExistence type="predicted"/>
<dbReference type="EMBL" id="VSRR010012853">
    <property type="protein sequence ID" value="MPC55060.1"/>
    <property type="molecule type" value="Genomic_DNA"/>
</dbReference>
<reference evidence="1 2" key="1">
    <citation type="submission" date="2019-05" db="EMBL/GenBank/DDBJ databases">
        <title>Another draft genome of Portunus trituberculatus and its Hox gene families provides insights of decapod evolution.</title>
        <authorList>
            <person name="Jeong J.-H."/>
            <person name="Song I."/>
            <person name="Kim S."/>
            <person name="Choi T."/>
            <person name="Kim D."/>
            <person name="Ryu S."/>
            <person name="Kim W."/>
        </authorList>
    </citation>
    <scope>NUCLEOTIDE SEQUENCE [LARGE SCALE GENOMIC DNA]</scope>
    <source>
        <tissue evidence="1">Muscle</tissue>
    </source>
</reference>
<gene>
    <name evidence="1" type="ORF">E2C01_048992</name>
</gene>
<accession>A0A5B7G4H2</accession>
<dbReference type="AlphaFoldDB" id="A0A5B7G4H2"/>
<dbReference type="Proteomes" id="UP000324222">
    <property type="component" value="Unassembled WGS sequence"/>
</dbReference>
<protein>
    <submittedName>
        <fullName evidence="1">Uncharacterized protein</fullName>
    </submittedName>
</protein>